<dbReference type="PROSITE" id="PS51257">
    <property type="entry name" value="PROKAR_LIPOPROTEIN"/>
    <property type="match status" value="1"/>
</dbReference>
<evidence type="ECO:0000313" key="8">
    <source>
        <dbReference type="Proteomes" id="UP000588604"/>
    </source>
</evidence>
<evidence type="ECO:0000256" key="3">
    <source>
        <dbReference type="ARBA" id="ARBA00023110"/>
    </source>
</evidence>
<keyword evidence="5" id="KW-0732">Signal</keyword>
<dbReference type="PANTHER" id="PTHR45625:SF4">
    <property type="entry name" value="PEPTIDYLPROLYL ISOMERASE DOMAIN AND WD REPEAT-CONTAINING PROTEIN 1"/>
    <property type="match status" value="1"/>
</dbReference>
<feature type="chain" id="PRO_5032728233" description="peptidylprolyl isomerase" evidence="5">
    <location>
        <begin position="22"/>
        <end position="245"/>
    </location>
</feature>
<comment type="caution">
    <text evidence="7">The sequence shown here is derived from an EMBL/GenBank/DDBJ whole genome shotgun (WGS) entry which is preliminary data.</text>
</comment>
<dbReference type="PROSITE" id="PS50072">
    <property type="entry name" value="CSA_PPIASE_2"/>
    <property type="match status" value="1"/>
</dbReference>
<dbReference type="InterPro" id="IPR002130">
    <property type="entry name" value="Cyclophilin-type_PPIase_dom"/>
</dbReference>
<dbReference type="InterPro" id="IPR044666">
    <property type="entry name" value="Cyclophilin_A-like"/>
</dbReference>
<proteinExistence type="inferred from homology"/>
<evidence type="ECO:0000256" key="2">
    <source>
        <dbReference type="ARBA" id="ARBA00013194"/>
    </source>
</evidence>
<feature type="domain" description="PPIase cyclophilin-type" evidence="6">
    <location>
        <begin position="60"/>
        <end position="233"/>
    </location>
</feature>
<dbReference type="PROSITE" id="PS00170">
    <property type="entry name" value="CSA_PPIASE_1"/>
    <property type="match status" value="1"/>
</dbReference>
<organism evidence="7 8">
    <name type="scientific">Algoriphagus iocasae</name>
    <dbReference type="NCBI Taxonomy" id="1836499"/>
    <lineage>
        <taxon>Bacteria</taxon>
        <taxon>Pseudomonadati</taxon>
        <taxon>Bacteroidota</taxon>
        <taxon>Cytophagia</taxon>
        <taxon>Cytophagales</taxon>
        <taxon>Cyclobacteriaceae</taxon>
        <taxon>Algoriphagus</taxon>
    </lineage>
</organism>
<evidence type="ECO:0000259" key="6">
    <source>
        <dbReference type="PROSITE" id="PS50072"/>
    </source>
</evidence>
<evidence type="ECO:0000256" key="4">
    <source>
        <dbReference type="ARBA" id="ARBA00023235"/>
    </source>
</evidence>
<dbReference type="GO" id="GO:0003755">
    <property type="term" value="F:peptidyl-prolyl cis-trans isomerase activity"/>
    <property type="evidence" value="ECO:0007669"/>
    <property type="project" value="UniProtKB-KW"/>
</dbReference>
<dbReference type="PANTHER" id="PTHR45625">
    <property type="entry name" value="PEPTIDYL-PROLYL CIS-TRANS ISOMERASE-RELATED"/>
    <property type="match status" value="1"/>
</dbReference>
<keyword evidence="4 7" id="KW-0413">Isomerase</keyword>
<gene>
    <name evidence="7" type="ORF">FHS59_000543</name>
</gene>
<sequence>MKHPLFRLFSFVLILSFSACQSNKSTLQFNSAELAKIKEFQSYLPKKDSLYHVLIATSEGDMMVKLYNQTPLHRDNFIEKVKAGYYDSLEFHRVINEFMIQGGRPKPTENGETAPYQGELIPAEFRTDQDIYHKRGALAAARTNNPEKASSSTQFYIVQRSPYSVAALEDHIQERELTLNETQKTLYTTIGGTPHLDGGYTVFGELEIGFEVLDKIAKTETGEKDEPIKPIKMKMYMLNQPKNLR</sequence>
<evidence type="ECO:0000256" key="1">
    <source>
        <dbReference type="ARBA" id="ARBA00007365"/>
    </source>
</evidence>
<dbReference type="Gene3D" id="2.40.100.10">
    <property type="entry name" value="Cyclophilin-like"/>
    <property type="match status" value="1"/>
</dbReference>
<dbReference type="CDD" id="cd00317">
    <property type="entry name" value="cyclophilin"/>
    <property type="match status" value="1"/>
</dbReference>
<dbReference type="InterPro" id="IPR020892">
    <property type="entry name" value="Cyclophilin-type_PPIase_CS"/>
</dbReference>
<keyword evidence="8" id="KW-1185">Reference proteome</keyword>
<dbReference type="Pfam" id="PF00160">
    <property type="entry name" value="Pro_isomerase"/>
    <property type="match status" value="1"/>
</dbReference>
<name>A0A841MQM5_9BACT</name>
<dbReference type="RefSeq" id="WP_184492875.1">
    <property type="nucleotide sequence ID" value="NZ_JACIJO010000001.1"/>
</dbReference>
<reference evidence="7 8" key="1">
    <citation type="submission" date="2020-08" db="EMBL/GenBank/DDBJ databases">
        <title>Genomic Encyclopedia of Type Strains, Phase IV (KMG-IV): sequencing the most valuable type-strain genomes for metagenomic binning, comparative biology and taxonomic classification.</title>
        <authorList>
            <person name="Goeker M."/>
        </authorList>
    </citation>
    <scope>NUCLEOTIDE SEQUENCE [LARGE SCALE GENOMIC DNA]</scope>
    <source>
        <strain evidence="7 8">DSM 102044</strain>
    </source>
</reference>
<dbReference type="GO" id="GO:0006457">
    <property type="term" value="P:protein folding"/>
    <property type="evidence" value="ECO:0007669"/>
    <property type="project" value="InterPro"/>
</dbReference>
<feature type="signal peptide" evidence="5">
    <location>
        <begin position="1"/>
        <end position="21"/>
    </location>
</feature>
<dbReference type="InterPro" id="IPR029000">
    <property type="entry name" value="Cyclophilin-like_dom_sf"/>
</dbReference>
<evidence type="ECO:0000256" key="5">
    <source>
        <dbReference type="SAM" id="SignalP"/>
    </source>
</evidence>
<accession>A0A841MQM5</accession>
<dbReference type="SUPFAM" id="SSF50891">
    <property type="entry name" value="Cyclophilin-like"/>
    <property type="match status" value="1"/>
</dbReference>
<dbReference type="EMBL" id="JACIJO010000001">
    <property type="protein sequence ID" value="MBB6324928.1"/>
    <property type="molecule type" value="Genomic_DNA"/>
</dbReference>
<dbReference type="EC" id="5.2.1.8" evidence="2"/>
<keyword evidence="3" id="KW-0697">Rotamase</keyword>
<comment type="similarity">
    <text evidence="1">Belongs to the cyclophilin-type PPIase family.</text>
</comment>
<evidence type="ECO:0000313" key="7">
    <source>
        <dbReference type="EMBL" id="MBB6324928.1"/>
    </source>
</evidence>
<dbReference type="AlphaFoldDB" id="A0A841MQM5"/>
<protein>
    <recommendedName>
        <fullName evidence="2">peptidylprolyl isomerase</fullName>
        <ecNumber evidence="2">5.2.1.8</ecNumber>
    </recommendedName>
</protein>
<dbReference type="Proteomes" id="UP000588604">
    <property type="component" value="Unassembled WGS sequence"/>
</dbReference>